<dbReference type="InterPro" id="IPR027417">
    <property type="entry name" value="P-loop_NTPase"/>
</dbReference>
<dbReference type="AlphaFoldDB" id="A0A5A7SDK3"/>
<dbReference type="EMBL" id="VLNY01000003">
    <property type="protein sequence ID" value="KAA0023459.1"/>
    <property type="molecule type" value="Genomic_DNA"/>
</dbReference>
<comment type="caution">
    <text evidence="1">The sequence shown here is derived from an EMBL/GenBank/DDBJ whole genome shotgun (WGS) entry which is preliminary data.</text>
</comment>
<evidence type="ECO:0000313" key="2">
    <source>
        <dbReference type="Proteomes" id="UP000322244"/>
    </source>
</evidence>
<proteinExistence type="predicted"/>
<evidence type="ECO:0008006" key="3">
    <source>
        <dbReference type="Google" id="ProtNLM"/>
    </source>
</evidence>
<sequence>MPHQFTPISGDRLVDYVADHVIAVPGRAVIALDGADAADPMVVACDVAAEVRARGRECAVVSLHDYARPASIRLEFGRTDEMSYRTLWFDYDALAREVVDSFRADGRWLPALWDERLDRSTRSTVRTARADSAVIIAGPMLLGRDIRFDAAVRLQLGSAALERTTPPDQQWTVPALLQHERETEGEDAIVVRWDHRDRPAIAADVR</sequence>
<dbReference type="OrthoDB" id="5186671at2"/>
<dbReference type="Gene3D" id="3.40.50.300">
    <property type="entry name" value="P-loop containing nucleotide triphosphate hydrolases"/>
    <property type="match status" value="1"/>
</dbReference>
<dbReference type="RefSeq" id="WP_149429804.1">
    <property type="nucleotide sequence ID" value="NZ_VLNY01000003.1"/>
</dbReference>
<dbReference type="Proteomes" id="UP000322244">
    <property type="component" value="Unassembled WGS sequence"/>
</dbReference>
<protein>
    <recommendedName>
        <fullName evidence="3">Uridine kinase</fullName>
    </recommendedName>
</protein>
<evidence type="ECO:0000313" key="1">
    <source>
        <dbReference type="EMBL" id="KAA0023459.1"/>
    </source>
</evidence>
<reference evidence="1 2" key="1">
    <citation type="submission" date="2019-07" db="EMBL/GenBank/DDBJ databases">
        <title>Rhodococcus cavernicolus sp. nov., isolated from a cave.</title>
        <authorList>
            <person name="Lee S.D."/>
        </authorList>
    </citation>
    <scope>NUCLEOTIDE SEQUENCE [LARGE SCALE GENOMIC DNA]</scope>
    <source>
        <strain evidence="1 2">C1-24</strain>
    </source>
</reference>
<name>A0A5A7SDK3_9NOCA</name>
<accession>A0A5A7SDK3</accession>
<gene>
    <name evidence="1" type="ORF">FOY51_08625</name>
</gene>
<organism evidence="1 2">
    <name type="scientific">Antrihabitans cavernicola</name>
    <dbReference type="NCBI Taxonomy" id="2495913"/>
    <lineage>
        <taxon>Bacteria</taxon>
        <taxon>Bacillati</taxon>
        <taxon>Actinomycetota</taxon>
        <taxon>Actinomycetes</taxon>
        <taxon>Mycobacteriales</taxon>
        <taxon>Nocardiaceae</taxon>
        <taxon>Antrihabitans</taxon>
    </lineage>
</organism>
<keyword evidence="2" id="KW-1185">Reference proteome</keyword>